<evidence type="ECO:0000313" key="2">
    <source>
        <dbReference type="EMBL" id="MSS77293.1"/>
    </source>
</evidence>
<comment type="caution">
    <text evidence="2">The sequence shown here is derived from an EMBL/GenBank/DDBJ whole genome shotgun (WGS) entry which is preliminary data.</text>
</comment>
<accession>A0A6N7VT88</accession>
<sequence>MNKIDFLKRIGLFILGLFIMSVGIAMIKFAELGVTPISSIPNVFSIKTTDISLGKFIIIWNILLIIGQILILRKNFKIYQLIQVPISFLFGYFTDLGLYFISNFRIDSYLQSLIFLIIGILILSLGISITVVADVILNSGEAFVKVISEKKDLDFGKVKIGFDTSCVILSVILSLIFFGSIEGTREGTILSALLTGSIVNIILKHINDPLLSILNIKK</sequence>
<dbReference type="EMBL" id="VULQ01000002">
    <property type="protein sequence ID" value="MSS77293.1"/>
    <property type="molecule type" value="Genomic_DNA"/>
</dbReference>
<keyword evidence="1" id="KW-1133">Transmembrane helix</keyword>
<keyword evidence="1" id="KW-0472">Membrane</keyword>
<organism evidence="2 3">
    <name type="scientific">Anaerococcus porci</name>
    <dbReference type="NCBI Taxonomy" id="2652269"/>
    <lineage>
        <taxon>Bacteria</taxon>
        <taxon>Bacillati</taxon>
        <taxon>Bacillota</taxon>
        <taxon>Tissierellia</taxon>
        <taxon>Tissierellales</taxon>
        <taxon>Peptoniphilaceae</taxon>
        <taxon>Anaerococcus</taxon>
    </lineage>
</organism>
<evidence type="ECO:0000256" key="1">
    <source>
        <dbReference type="SAM" id="Phobius"/>
    </source>
</evidence>
<dbReference type="PANTHER" id="PTHR40078">
    <property type="entry name" value="INTEGRAL MEMBRANE PROTEIN-RELATED"/>
    <property type="match status" value="1"/>
</dbReference>
<dbReference type="RefSeq" id="WP_154539289.1">
    <property type="nucleotide sequence ID" value="NZ_JAXDSU010000014.1"/>
</dbReference>
<dbReference type="Proteomes" id="UP000441925">
    <property type="component" value="Unassembled WGS sequence"/>
</dbReference>
<feature type="transmembrane region" description="Helical" evidence="1">
    <location>
        <begin position="84"/>
        <end position="101"/>
    </location>
</feature>
<reference evidence="2 3" key="1">
    <citation type="submission" date="2019-08" db="EMBL/GenBank/DDBJ databases">
        <title>In-depth cultivation of the pig gut microbiome towards novel bacterial diversity and tailored functional studies.</title>
        <authorList>
            <person name="Wylensek D."/>
            <person name="Hitch T.C.A."/>
            <person name="Clavel T."/>
        </authorList>
    </citation>
    <scope>NUCLEOTIDE SEQUENCE [LARGE SCALE GENOMIC DNA]</scope>
    <source>
        <strain evidence="2 3">WCA-380-WT-2B</strain>
    </source>
</reference>
<feature type="transmembrane region" description="Helical" evidence="1">
    <location>
        <begin position="51"/>
        <end position="72"/>
    </location>
</feature>
<feature type="transmembrane region" description="Helical" evidence="1">
    <location>
        <begin position="12"/>
        <end position="31"/>
    </location>
</feature>
<name>A0A6N7VT88_9FIRM</name>
<protein>
    <submittedName>
        <fullName evidence="2">YitT family protein</fullName>
    </submittedName>
</protein>
<dbReference type="Pfam" id="PF19700">
    <property type="entry name" value="DUF6198"/>
    <property type="match status" value="1"/>
</dbReference>
<keyword evidence="1" id="KW-0812">Transmembrane</keyword>
<proteinExistence type="predicted"/>
<feature type="transmembrane region" description="Helical" evidence="1">
    <location>
        <begin position="158"/>
        <end position="181"/>
    </location>
</feature>
<keyword evidence="3" id="KW-1185">Reference proteome</keyword>
<dbReference type="InterPro" id="IPR038750">
    <property type="entry name" value="YczE/YyaS-like"/>
</dbReference>
<evidence type="ECO:0000313" key="3">
    <source>
        <dbReference type="Proteomes" id="UP000441925"/>
    </source>
</evidence>
<gene>
    <name evidence="2" type="ORF">FYJ26_02475</name>
</gene>
<feature type="transmembrane region" description="Helical" evidence="1">
    <location>
        <begin position="113"/>
        <end position="137"/>
    </location>
</feature>
<dbReference type="PANTHER" id="PTHR40078:SF1">
    <property type="entry name" value="INTEGRAL MEMBRANE PROTEIN"/>
    <property type="match status" value="1"/>
</dbReference>
<dbReference type="AlphaFoldDB" id="A0A6N7VT88"/>